<organism evidence="6 7">
    <name type="scientific">Folsomia candida</name>
    <name type="common">Springtail</name>
    <dbReference type="NCBI Taxonomy" id="158441"/>
    <lineage>
        <taxon>Eukaryota</taxon>
        <taxon>Metazoa</taxon>
        <taxon>Ecdysozoa</taxon>
        <taxon>Arthropoda</taxon>
        <taxon>Hexapoda</taxon>
        <taxon>Collembola</taxon>
        <taxon>Entomobryomorpha</taxon>
        <taxon>Isotomoidea</taxon>
        <taxon>Isotomidae</taxon>
        <taxon>Proisotominae</taxon>
        <taxon>Folsomia</taxon>
    </lineage>
</organism>
<dbReference type="PROSITE" id="PS01180">
    <property type="entry name" value="CUB"/>
    <property type="match status" value="2"/>
</dbReference>
<evidence type="ECO:0000256" key="4">
    <source>
        <dbReference type="SAM" id="SignalP"/>
    </source>
</evidence>
<dbReference type="Pfam" id="PF00431">
    <property type="entry name" value="CUB"/>
    <property type="match status" value="2"/>
</dbReference>
<dbReference type="SUPFAM" id="SSF49854">
    <property type="entry name" value="Spermadhesin, CUB domain"/>
    <property type="match status" value="2"/>
</dbReference>
<dbReference type="CDD" id="cd00041">
    <property type="entry name" value="CUB"/>
    <property type="match status" value="2"/>
</dbReference>
<keyword evidence="1" id="KW-0677">Repeat</keyword>
<keyword evidence="4" id="KW-0732">Signal</keyword>
<proteinExistence type="predicted"/>
<dbReference type="SMART" id="SM00042">
    <property type="entry name" value="CUB"/>
    <property type="match status" value="2"/>
</dbReference>
<feature type="domain" description="CUB" evidence="5">
    <location>
        <begin position="438"/>
        <end position="556"/>
    </location>
</feature>
<protein>
    <submittedName>
        <fullName evidence="6">Bone morphogenetic protein 1</fullName>
    </submittedName>
</protein>
<dbReference type="Proteomes" id="UP000198287">
    <property type="component" value="Unassembled WGS sequence"/>
</dbReference>
<dbReference type="EMBL" id="LNIX01000027">
    <property type="protein sequence ID" value="OXA42071.1"/>
    <property type="molecule type" value="Genomic_DNA"/>
</dbReference>
<keyword evidence="7" id="KW-1185">Reference proteome</keyword>
<comment type="caution">
    <text evidence="3">Lacks conserved residue(s) required for the propagation of feature annotation.</text>
</comment>
<comment type="caution">
    <text evidence="6">The sequence shown here is derived from an EMBL/GenBank/DDBJ whole genome shotgun (WGS) entry which is preliminary data.</text>
</comment>
<evidence type="ECO:0000256" key="1">
    <source>
        <dbReference type="ARBA" id="ARBA00022737"/>
    </source>
</evidence>
<dbReference type="PANTHER" id="PTHR24251">
    <property type="entry name" value="OVOCHYMASE-RELATED"/>
    <property type="match status" value="1"/>
</dbReference>
<dbReference type="Gene3D" id="2.60.120.290">
    <property type="entry name" value="Spermadhesin, CUB domain"/>
    <property type="match status" value="2"/>
</dbReference>
<gene>
    <name evidence="6" type="ORF">Fcan01_23186</name>
</gene>
<feature type="signal peptide" evidence="4">
    <location>
        <begin position="1"/>
        <end position="17"/>
    </location>
</feature>
<evidence type="ECO:0000313" key="6">
    <source>
        <dbReference type="EMBL" id="OXA42071.1"/>
    </source>
</evidence>
<evidence type="ECO:0000256" key="2">
    <source>
        <dbReference type="ARBA" id="ARBA00023157"/>
    </source>
</evidence>
<reference evidence="6 7" key="1">
    <citation type="submission" date="2015-12" db="EMBL/GenBank/DDBJ databases">
        <title>The genome of Folsomia candida.</title>
        <authorList>
            <person name="Faddeeva A."/>
            <person name="Derks M.F."/>
            <person name="Anvar Y."/>
            <person name="Smit S."/>
            <person name="Van Straalen N."/>
            <person name="Roelofs D."/>
        </authorList>
    </citation>
    <scope>NUCLEOTIDE SEQUENCE [LARGE SCALE GENOMIC DNA]</scope>
    <source>
        <strain evidence="6 7">VU population</strain>
        <tissue evidence="6">Whole body</tissue>
    </source>
</reference>
<sequence>MNTFAVFLMTVVAVATAAPSAILVDEDPVPVVNVTTCGGFVNGSSAAINFQLGGVIPVGQVCLWTVQATYGSLRFTLKESGLGSGDSLKLTRFIGATPGYQYNVTEVGANYTYTAGTVLVSLEAGAGANSGFSLEMYSSGDLDAGGGGFTHYATYLNSTGATSYPGNGLPYNNDETAVFIVSPSQAGSRTLTFTGMDVEGSTGCIYDSVEVFAWEMGGLSSKARVCGTQLPPPIALDKGLGVIIFKTDSSVTSGGFAFNWITLLEIPNAGYKTDAPVLSDSVGHGVIKSQDTNMNTLAVFLIAVVAVATAAPSAILVDEDPEPVATVTTCGGLVNTSSAAINFQLGESIPAGQVCLWTVQAPYDAIRFTLKESGLGMGDSLKLTRFIGAVPGYQYNVTEVGANYTYSAGTVLVTLVTGASASSGFSLEMYSSGDLDAGGGGFTHYETFQAATGATAYPGNGQPYMDDEVAVFIVSPSESGSRTLTFTGMDVEDSTGCIYDSVEVFSWSVSMDHLHSEARVCGSALPPPIMLETGLGVIIFKTDSSVTQGGFAFNWM</sequence>
<name>A0A226DBQ6_FOLCA</name>
<dbReference type="InterPro" id="IPR000859">
    <property type="entry name" value="CUB_dom"/>
</dbReference>
<dbReference type="OrthoDB" id="6366701at2759"/>
<feature type="chain" id="PRO_5013053430" evidence="4">
    <location>
        <begin position="18"/>
        <end position="556"/>
    </location>
</feature>
<dbReference type="InterPro" id="IPR035914">
    <property type="entry name" value="Sperma_CUB_dom_sf"/>
</dbReference>
<accession>A0A226DBQ6</accession>
<feature type="domain" description="CUB" evidence="5">
    <location>
        <begin position="145"/>
        <end position="263"/>
    </location>
</feature>
<keyword evidence="2" id="KW-1015">Disulfide bond</keyword>
<evidence type="ECO:0000256" key="3">
    <source>
        <dbReference type="PROSITE-ProRule" id="PRU00059"/>
    </source>
</evidence>
<evidence type="ECO:0000313" key="7">
    <source>
        <dbReference type="Proteomes" id="UP000198287"/>
    </source>
</evidence>
<dbReference type="AlphaFoldDB" id="A0A226DBQ6"/>
<evidence type="ECO:0000259" key="5">
    <source>
        <dbReference type="PROSITE" id="PS01180"/>
    </source>
</evidence>